<gene>
    <name evidence="11" type="ORF">PBLR_14664</name>
</gene>
<evidence type="ECO:0000256" key="3">
    <source>
        <dbReference type="ARBA" id="ARBA00022679"/>
    </source>
</evidence>
<sequence>MKNVRAKHPNFVYLSLFLFLFAAFYIHGQSFQYPYIGVQLEKHNDKWFVAGIEPGGKAEEIGIAPGDELIALDGKRLTDWQHSKIIDMKQVKTYTFLHHGTEIQGKVNQRDFFKQLFAIGVESILVGIGSFTYFRKPESHMIRKFFKMNIVLAFIILTIYATELMIANVILAACSIWIPYLMLDMFLQLIFTKVRPVVQNLFTCAKVVLAVFTLFTSLTITIGRIPDWIRDITLIQFMLAIGAILILGRRKWSHFDRIRKNYLLILVTGISLSFLPFLFLYAIPNLVGLKYILAPEYALIGLIPFSSTIMYILIKQRMIDMQLYISRLYIHTLFVAGLFFVYLCSITFKWSPLIYIFFLFAYTGSYQWVLKWANNKVNSRKQWLEKEKLKLSIQLAEKKNNRDLIVMLVEMIQEVIDVEGICVIWSDGVQQHAYCAGMFVELEEKLLMEDCSELVLRQKYNFSEVLKIGETNYLCLGHKSNNTFFSAEELQFLEKIHMEVFRLLRNAQLLSNMQKVYMSSKIQYGDNTKEAANPNNEMNYLLLEAQESERIQTSYFLHDQILQNLIFLSRDLEELYDSKVINKQKVKLWLHCVYDSQNEIRLLCDRLHPHIVDKTDLKEALQWLIRSTKERAELEIELQYRLSSDLVLQPLVKTNVFRIIRELLTNAVKHANASKVTLSVWNSGRVLQCRVQDDGTGFDVTELSQKNSDQRHFGLVSIHHQVNYLGGSMNIHSSIGAGVEVHICVPVMEEHSHVG</sequence>
<feature type="transmembrane region" description="Helical" evidence="8">
    <location>
        <begin position="295"/>
        <end position="314"/>
    </location>
</feature>
<feature type="transmembrane region" description="Helical" evidence="8">
    <location>
        <begin position="228"/>
        <end position="249"/>
    </location>
</feature>
<dbReference type="GO" id="GO:0004673">
    <property type="term" value="F:protein histidine kinase activity"/>
    <property type="evidence" value="ECO:0007669"/>
    <property type="project" value="UniProtKB-EC"/>
</dbReference>
<dbReference type="InterPro" id="IPR003594">
    <property type="entry name" value="HATPase_dom"/>
</dbReference>
<dbReference type="InterPro" id="IPR005467">
    <property type="entry name" value="His_kinase_dom"/>
</dbReference>
<dbReference type="Proteomes" id="UP000304148">
    <property type="component" value="Chromosome"/>
</dbReference>
<keyword evidence="7" id="KW-0902">Two-component regulatory system</keyword>
<keyword evidence="5 11" id="KW-0418">Kinase</keyword>
<evidence type="ECO:0000256" key="8">
    <source>
        <dbReference type="SAM" id="Phobius"/>
    </source>
</evidence>
<reference evidence="12" key="1">
    <citation type="submission" date="2018-08" db="EMBL/GenBank/DDBJ databases">
        <authorList>
            <person name="Chevrot R."/>
        </authorList>
    </citation>
    <scope>NUCLEOTIDE SEQUENCE [LARGE SCALE GENOMIC DNA]</scope>
</reference>
<keyword evidence="8" id="KW-0472">Membrane</keyword>
<dbReference type="InterPro" id="IPR036034">
    <property type="entry name" value="PDZ_sf"/>
</dbReference>
<feature type="transmembrane region" description="Helical" evidence="8">
    <location>
        <begin position="169"/>
        <end position="191"/>
    </location>
</feature>
<comment type="catalytic activity">
    <reaction evidence="1">
        <text>ATP + protein L-histidine = ADP + protein N-phospho-L-histidine.</text>
        <dbReference type="EC" id="2.7.13.3"/>
    </reaction>
</comment>
<dbReference type="AlphaFoldDB" id="A0A383RI19"/>
<feature type="transmembrane region" description="Helical" evidence="8">
    <location>
        <begin position="146"/>
        <end position="163"/>
    </location>
</feature>
<dbReference type="GO" id="GO:0005524">
    <property type="term" value="F:ATP binding"/>
    <property type="evidence" value="ECO:0007669"/>
    <property type="project" value="UniProtKB-KW"/>
</dbReference>
<keyword evidence="6" id="KW-0067">ATP-binding</keyword>
<dbReference type="GO" id="GO:0000160">
    <property type="term" value="P:phosphorelay signal transduction system"/>
    <property type="evidence" value="ECO:0007669"/>
    <property type="project" value="UniProtKB-KW"/>
</dbReference>
<proteinExistence type="predicted"/>
<dbReference type="RefSeq" id="WP_138188262.1">
    <property type="nucleotide sequence ID" value="NZ_LS992241.1"/>
</dbReference>
<protein>
    <recommendedName>
        <fullName evidence="2">histidine kinase</fullName>
        <ecNumber evidence="2">2.7.13.3</ecNumber>
    </recommendedName>
</protein>
<dbReference type="EMBL" id="LS992241">
    <property type="protein sequence ID" value="SYX86242.1"/>
    <property type="molecule type" value="Genomic_DNA"/>
</dbReference>
<accession>A0A383RI19</accession>
<keyword evidence="4" id="KW-0547">Nucleotide-binding</keyword>
<dbReference type="SUPFAM" id="SSF55874">
    <property type="entry name" value="ATPase domain of HSP90 chaperone/DNA topoisomerase II/histidine kinase"/>
    <property type="match status" value="1"/>
</dbReference>
<dbReference type="PANTHER" id="PTHR24421">
    <property type="entry name" value="NITRATE/NITRITE SENSOR PROTEIN NARX-RELATED"/>
    <property type="match status" value="1"/>
</dbReference>
<evidence type="ECO:0000313" key="11">
    <source>
        <dbReference type="EMBL" id="SYX86242.1"/>
    </source>
</evidence>
<evidence type="ECO:0000256" key="5">
    <source>
        <dbReference type="ARBA" id="ARBA00022777"/>
    </source>
</evidence>
<dbReference type="Gene3D" id="3.30.565.10">
    <property type="entry name" value="Histidine kinase-like ATPase, C-terminal domain"/>
    <property type="match status" value="1"/>
</dbReference>
<keyword evidence="8" id="KW-0812">Transmembrane</keyword>
<evidence type="ECO:0000256" key="7">
    <source>
        <dbReference type="ARBA" id="ARBA00023012"/>
    </source>
</evidence>
<dbReference type="CDD" id="cd16917">
    <property type="entry name" value="HATPase_UhpB-NarQ-NarX-like"/>
    <property type="match status" value="1"/>
</dbReference>
<evidence type="ECO:0000256" key="4">
    <source>
        <dbReference type="ARBA" id="ARBA00022741"/>
    </source>
</evidence>
<dbReference type="SMART" id="SM00387">
    <property type="entry name" value="HATPase_c"/>
    <property type="match status" value="1"/>
</dbReference>
<dbReference type="InterPro" id="IPR036890">
    <property type="entry name" value="HATPase_C_sf"/>
</dbReference>
<dbReference type="PANTHER" id="PTHR24421:SF10">
    <property type="entry name" value="NITRATE_NITRITE SENSOR PROTEIN NARQ"/>
    <property type="match status" value="1"/>
</dbReference>
<evidence type="ECO:0000313" key="12">
    <source>
        <dbReference type="Proteomes" id="UP000304148"/>
    </source>
</evidence>
<dbReference type="Pfam" id="PF00595">
    <property type="entry name" value="PDZ"/>
    <property type="match status" value="1"/>
</dbReference>
<keyword evidence="8" id="KW-1133">Transmembrane helix</keyword>
<dbReference type="Gene3D" id="2.30.42.10">
    <property type="match status" value="1"/>
</dbReference>
<evidence type="ECO:0000256" key="1">
    <source>
        <dbReference type="ARBA" id="ARBA00000085"/>
    </source>
</evidence>
<feature type="transmembrane region" description="Helical" evidence="8">
    <location>
        <begin position="326"/>
        <end position="348"/>
    </location>
</feature>
<dbReference type="InterPro" id="IPR001478">
    <property type="entry name" value="PDZ"/>
</dbReference>
<feature type="transmembrane region" description="Helical" evidence="8">
    <location>
        <begin position="261"/>
        <end position="283"/>
    </location>
</feature>
<dbReference type="EC" id="2.7.13.3" evidence="2"/>
<organism evidence="11 12">
    <name type="scientific">Paenibacillus alvei</name>
    <name type="common">Bacillus alvei</name>
    <dbReference type="NCBI Taxonomy" id="44250"/>
    <lineage>
        <taxon>Bacteria</taxon>
        <taxon>Bacillati</taxon>
        <taxon>Bacillota</taxon>
        <taxon>Bacilli</taxon>
        <taxon>Bacillales</taxon>
        <taxon>Paenibacillaceae</taxon>
        <taxon>Paenibacillus</taxon>
    </lineage>
</organism>
<dbReference type="Pfam" id="PF02518">
    <property type="entry name" value="HATPase_c"/>
    <property type="match status" value="1"/>
</dbReference>
<dbReference type="SUPFAM" id="SSF50156">
    <property type="entry name" value="PDZ domain-like"/>
    <property type="match status" value="1"/>
</dbReference>
<dbReference type="SMART" id="SM00228">
    <property type="entry name" value="PDZ"/>
    <property type="match status" value="1"/>
</dbReference>
<name>A0A383RI19_PAEAL</name>
<evidence type="ECO:0000259" key="9">
    <source>
        <dbReference type="PROSITE" id="PS50106"/>
    </source>
</evidence>
<dbReference type="PROSITE" id="PS50109">
    <property type="entry name" value="HIS_KIN"/>
    <property type="match status" value="1"/>
</dbReference>
<feature type="transmembrane region" description="Helical" evidence="8">
    <location>
        <begin position="203"/>
        <end position="222"/>
    </location>
</feature>
<evidence type="ECO:0000256" key="2">
    <source>
        <dbReference type="ARBA" id="ARBA00012438"/>
    </source>
</evidence>
<dbReference type="PROSITE" id="PS50106">
    <property type="entry name" value="PDZ"/>
    <property type="match status" value="1"/>
</dbReference>
<dbReference type="InterPro" id="IPR050482">
    <property type="entry name" value="Sensor_HK_TwoCompSys"/>
</dbReference>
<feature type="domain" description="PDZ" evidence="9">
    <location>
        <begin position="36"/>
        <end position="88"/>
    </location>
</feature>
<keyword evidence="3" id="KW-0808">Transferase</keyword>
<evidence type="ECO:0000259" key="10">
    <source>
        <dbReference type="PROSITE" id="PS50109"/>
    </source>
</evidence>
<feature type="domain" description="Histidine kinase" evidence="10">
    <location>
        <begin position="616"/>
        <end position="749"/>
    </location>
</feature>
<evidence type="ECO:0000256" key="6">
    <source>
        <dbReference type="ARBA" id="ARBA00022840"/>
    </source>
</evidence>
<feature type="transmembrane region" description="Helical" evidence="8">
    <location>
        <begin position="116"/>
        <end position="134"/>
    </location>
</feature>